<feature type="region of interest" description="Disordered" evidence="2">
    <location>
        <begin position="383"/>
        <end position="468"/>
    </location>
</feature>
<name>A0A9J6EY65_RHIMP</name>
<dbReference type="SUPFAM" id="SSF55486">
    <property type="entry name" value="Metalloproteases ('zincins'), catalytic domain"/>
    <property type="match status" value="1"/>
</dbReference>
<dbReference type="GO" id="GO:0006508">
    <property type="term" value="P:proteolysis"/>
    <property type="evidence" value="ECO:0007669"/>
    <property type="project" value="InterPro"/>
</dbReference>
<evidence type="ECO:0000256" key="3">
    <source>
        <dbReference type="SAM" id="Phobius"/>
    </source>
</evidence>
<dbReference type="VEuPathDB" id="VectorBase:LOC119165680"/>
<evidence type="ECO:0000259" key="4">
    <source>
        <dbReference type="Pfam" id="PF05649"/>
    </source>
</evidence>
<dbReference type="InterPro" id="IPR024079">
    <property type="entry name" value="MetalloPept_cat_dom_sf"/>
</dbReference>
<proteinExistence type="inferred from homology"/>
<feature type="compositionally biased region" description="Basic and acidic residues" evidence="2">
    <location>
        <begin position="139"/>
        <end position="153"/>
    </location>
</feature>
<dbReference type="PROSITE" id="PS51885">
    <property type="entry name" value="NEPRILYSIN"/>
    <property type="match status" value="1"/>
</dbReference>
<gene>
    <name evidence="5" type="ORF">HPB51_005301</name>
</gene>
<reference evidence="5" key="1">
    <citation type="journal article" date="2020" name="Cell">
        <title>Large-Scale Comparative Analyses of Tick Genomes Elucidate Their Genetic Diversity and Vector Capacities.</title>
        <authorList>
            <consortium name="Tick Genome and Microbiome Consortium (TIGMIC)"/>
            <person name="Jia N."/>
            <person name="Wang J."/>
            <person name="Shi W."/>
            <person name="Du L."/>
            <person name="Sun Y."/>
            <person name="Zhan W."/>
            <person name="Jiang J.F."/>
            <person name="Wang Q."/>
            <person name="Zhang B."/>
            <person name="Ji P."/>
            <person name="Bell-Sakyi L."/>
            <person name="Cui X.M."/>
            <person name="Yuan T.T."/>
            <person name="Jiang B.G."/>
            <person name="Yang W.F."/>
            <person name="Lam T.T."/>
            <person name="Chang Q.C."/>
            <person name="Ding S.J."/>
            <person name="Wang X.J."/>
            <person name="Zhu J.G."/>
            <person name="Ruan X.D."/>
            <person name="Zhao L."/>
            <person name="Wei J.T."/>
            <person name="Ye R.Z."/>
            <person name="Que T.C."/>
            <person name="Du C.H."/>
            <person name="Zhou Y.H."/>
            <person name="Cheng J.X."/>
            <person name="Dai P.F."/>
            <person name="Guo W.B."/>
            <person name="Han X.H."/>
            <person name="Huang E.J."/>
            <person name="Li L.F."/>
            <person name="Wei W."/>
            <person name="Gao Y.C."/>
            <person name="Liu J.Z."/>
            <person name="Shao H.Z."/>
            <person name="Wang X."/>
            <person name="Wang C.C."/>
            <person name="Yang T.C."/>
            <person name="Huo Q.B."/>
            <person name="Li W."/>
            <person name="Chen H.Y."/>
            <person name="Chen S.E."/>
            <person name="Zhou L.G."/>
            <person name="Ni X.B."/>
            <person name="Tian J.H."/>
            <person name="Sheng Y."/>
            <person name="Liu T."/>
            <person name="Pan Y.S."/>
            <person name="Xia L.Y."/>
            <person name="Li J."/>
            <person name="Zhao F."/>
            <person name="Cao W.C."/>
        </authorList>
    </citation>
    <scope>NUCLEOTIDE SEQUENCE</scope>
    <source>
        <strain evidence="5">Rmic-2018</strain>
    </source>
</reference>
<dbReference type="GO" id="GO:0004222">
    <property type="term" value="F:metalloendopeptidase activity"/>
    <property type="evidence" value="ECO:0007669"/>
    <property type="project" value="InterPro"/>
</dbReference>
<feature type="region of interest" description="Disordered" evidence="2">
    <location>
        <begin position="95"/>
        <end position="236"/>
    </location>
</feature>
<keyword evidence="6" id="KW-1185">Reference proteome</keyword>
<comment type="similarity">
    <text evidence="1">Belongs to the peptidase M13 family.</text>
</comment>
<keyword evidence="3" id="KW-1133">Transmembrane helix</keyword>
<dbReference type="Proteomes" id="UP000821866">
    <property type="component" value="Chromosome 1"/>
</dbReference>
<comment type="caution">
    <text evidence="5">The sequence shown here is derived from an EMBL/GenBank/DDBJ whole genome shotgun (WGS) entry which is preliminary data.</text>
</comment>
<accession>A0A9J6EY65</accession>
<keyword evidence="3" id="KW-0812">Transmembrane</keyword>
<dbReference type="InterPro" id="IPR008753">
    <property type="entry name" value="Peptidase_M13_N"/>
</dbReference>
<feature type="region of interest" description="Disordered" evidence="2">
    <location>
        <begin position="725"/>
        <end position="744"/>
    </location>
</feature>
<evidence type="ECO:0000313" key="5">
    <source>
        <dbReference type="EMBL" id="KAH8039125.1"/>
    </source>
</evidence>
<dbReference type="Gene3D" id="1.10.1380.10">
    <property type="entry name" value="Neutral endopeptidase , domain2"/>
    <property type="match status" value="1"/>
</dbReference>
<keyword evidence="3" id="KW-0472">Membrane</keyword>
<reference evidence="5" key="2">
    <citation type="submission" date="2021-09" db="EMBL/GenBank/DDBJ databases">
        <authorList>
            <person name="Jia N."/>
            <person name="Wang J."/>
            <person name="Shi W."/>
            <person name="Du L."/>
            <person name="Sun Y."/>
            <person name="Zhan W."/>
            <person name="Jiang J."/>
            <person name="Wang Q."/>
            <person name="Zhang B."/>
            <person name="Ji P."/>
            <person name="Sakyi L.B."/>
            <person name="Cui X."/>
            <person name="Yuan T."/>
            <person name="Jiang B."/>
            <person name="Yang W."/>
            <person name="Lam T.T.-Y."/>
            <person name="Chang Q."/>
            <person name="Ding S."/>
            <person name="Wang X."/>
            <person name="Zhu J."/>
            <person name="Ruan X."/>
            <person name="Zhao L."/>
            <person name="Wei J."/>
            <person name="Que T."/>
            <person name="Du C."/>
            <person name="Cheng J."/>
            <person name="Dai P."/>
            <person name="Han X."/>
            <person name="Huang E."/>
            <person name="Gao Y."/>
            <person name="Liu J."/>
            <person name="Shao H."/>
            <person name="Ye R."/>
            <person name="Li L."/>
            <person name="Wei W."/>
            <person name="Wang X."/>
            <person name="Wang C."/>
            <person name="Huo Q."/>
            <person name="Li W."/>
            <person name="Guo W."/>
            <person name="Chen H."/>
            <person name="Chen S."/>
            <person name="Zhou L."/>
            <person name="Zhou L."/>
            <person name="Ni X."/>
            <person name="Tian J."/>
            <person name="Zhou Y."/>
            <person name="Sheng Y."/>
            <person name="Liu T."/>
            <person name="Pan Y."/>
            <person name="Xia L."/>
            <person name="Li J."/>
            <person name="Zhao F."/>
            <person name="Cao W."/>
        </authorList>
    </citation>
    <scope>NUCLEOTIDE SEQUENCE</scope>
    <source>
        <strain evidence="5">Rmic-2018</strain>
        <tissue evidence="5">Larvae</tissue>
    </source>
</reference>
<evidence type="ECO:0000256" key="1">
    <source>
        <dbReference type="ARBA" id="ARBA00007357"/>
    </source>
</evidence>
<dbReference type="Pfam" id="PF05649">
    <property type="entry name" value="Peptidase_M13_N"/>
    <property type="match status" value="1"/>
</dbReference>
<feature type="region of interest" description="Disordered" evidence="2">
    <location>
        <begin position="50"/>
        <end position="80"/>
    </location>
</feature>
<evidence type="ECO:0000313" key="6">
    <source>
        <dbReference type="Proteomes" id="UP000821866"/>
    </source>
</evidence>
<dbReference type="EMBL" id="JABSTU010000001">
    <property type="protein sequence ID" value="KAH8039125.1"/>
    <property type="molecule type" value="Genomic_DNA"/>
</dbReference>
<feature type="transmembrane region" description="Helical" evidence="3">
    <location>
        <begin position="491"/>
        <end position="514"/>
    </location>
</feature>
<organism evidence="5 6">
    <name type="scientific">Rhipicephalus microplus</name>
    <name type="common">Cattle tick</name>
    <name type="synonym">Boophilus microplus</name>
    <dbReference type="NCBI Taxonomy" id="6941"/>
    <lineage>
        <taxon>Eukaryota</taxon>
        <taxon>Metazoa</taxon>
        <taxon>Ecdysozoa</taxon>
        <taxon>Arthropoda</taxon>
        <taxon>Chelicerata</taxon>
        <taxon>Arachnida</taxon>
        <taxon>Acari</taxon>
        <taxon>Parasitiformes</taxon>
        <taxon>Ixodida</taxon>
        <taxon>Ixodoidea</taxon>
        <taxon>Ixodidae</taxon>
        <taxon>Rhipicephalinae</taxon>
        <taxon>Rhipicephalus</taxon>
        <taxon>Boophilus</taxon>
    </lineage>
</organism>
<dbReference type="InterPro" id="IPR000718">
    <property type="entry name" value="Peptidase_M13"/>
</dbReference>
<dbReference type="Gene3D" id="3.40.390.10">
    <property type="entry name" value="Collagenase (Catalytic Domain)"/>
    <property type="match status" value="1"/>
</dbReference>
<feature type="compositionally biased region" description="Polar residues" evidence="2">
    <location>
        <begin position="404"/>
        <end position="415"/>
    </location>
</feature>
<protein>
    <recommendedName>
        <fullName evidence="4">Peptidase M13 N-terminal domain-containing protein</fullName>
    </recommendedName>
</protein>
<dbReference type="InterPro" id="IPR042089">
    <property type="entry name" value="Peptidase_M13_dom_2"/>
</dbReference>
<feature type="compositionally biased region" description="Polar residues" evidence="2">
    <location>
        <begin position="179"/>
        <end position="191"/>
    </location>
</feature>
<feature type="compositionally biased region" description="Basic and acidic residues" evidence="2">
    <location>
        <begin position="226"/>
        <end position="236"/>
    </location>
</feature>
<sequence>MTRSKLLHALATMRMKNFRVHSRTESRGDQRSIWAGPRYRFVMANSVNVDSAGDTSSVPKPPDVRIDKSRATFGAGSSSDTQIQAAMALVAEGSTPPAYHRRQPDAGSPSTATSLRRQRKPSDECSAKISSSHAGSTRKRADLYVKDNSRDVKMVAATTTTTTTTTKRGETPRAKKPSAQHTGSAARNSPSLFAAESSRKALESPNKNSSRRKIESPSMTTSTAGKDLETKKRRGLERERYYTDNVACDMITPELQHQPREFSPSEGTTESVSRSTTTTRKVLLISAQVQTRRTIREDAGATVKPASELTSGIGKSQFPQKVKSYVPGASPKLSMETLCEEAARSSGGRSPKVHTFDVQFPLKKTRLSADKADKYTLPAHETAPLIKSSTKRSSRLEQFRQAAAKTQSRSSTGLHTTGDAMGDAVEEQELRRGWAWKKRGAGRASPPTQASRRRCHSSDIPDSQEPERTVIHANEGSLHEVWGPLAFRESFLYPLALSLGVVLALVLTALFYPFGAPSRSSGRGARAVQSCLPAPPPAAFQNAVYLDGLLSWDIVDPCDDFYAFRCRRWKSQFPVPSADYSVSSDDDYTAVLEERLRDMLQDASQTTRSLQPLQDLYGKCMDVRRTEDEGWNTLLELMFNVSLGGLPTHATRKEKHVCLEGGCKGTSQDGQLRSPQCRRWLTPLGAQGCRVSWCSRLADGERRHGHQRSGTPLHYGRFLGDQDAEESLPATVSHSQCRQVRDRD</sequence>
<dbReference type="AlphaFoldDB" id="A0A9J6EY65"/>
<feature type="region of interest" description="Disordered" evidence="2">
    <location>
        <begin position="256"/>
        <end position="277"/>
    </location>
</feature>
<feature type="domain" description="Peptidase M13 N-terminal" evidence="4">
    <location>
        <begin position="557"/>
        <end position="640"/>
    </location>
</feature>
<evidence type="ECO:0000256" key="2">
    <source>
        <dbReference type="SAM" id="MobiDB-lite"/>
    </source>
</evidence>
<feature type="compositionally biased region" description="Low complexity" evidence="2">
    <location>
        <begin position="265"/>
        <end position="277"/>
    </location>
</feature>